<gene>
    <name evidence="4" type="primary">LOC108569489</name>
</gene>
<evidence type="ECO:0000256" key="1">
    <source>
        <dbReference type="SAM" id="MobiDB-lite"/>
    </source>
</evidence>
<feature type="transmembrane region" description="Helical" evidence="2">
    <location>
        <begin position="45"/>
        <end position="68"/>
    </location>
</feature>
<accession>A0ABM1NI98</accession>
<keyword evidence="3" id="KW-1185">Reference proteome</keyword>
<evidence type="ECO:0000256" key="2">
    <source>
        <dbReference type="SAM" id="Phobius"/>
    </source>
</evidence>
<feature type="region of interest" description="Disordered" evidence="1">
    <location>
        <begin position="114"/>
        <end position="146"/>
    </location>
</feature>
<feature type="compositionally biased region" description="Low complexity" evidence="1">
    <location>
        <begin position="130"/>
        <end position="145"/>
    </location>
</feature>
<evidence type="ECO:0000313" key="3">
    <source>
        <dbReference type="Proteomes" id="UP000695000"/>
    </source>
</evidence>
<reference evidence="4" key="1">
    <citation type="submission" date="2025-08" db="UniProtKB">
        <authorList>
            <consortium name="RefSeq"/>
        </authorList>
    </citation>
    <scope>IDENTIFICATION</scope>
    <source>
        <tissue evidence="4">Whole Larva</tissue>
    </source>
</reference>
<keyword evidence="2" id="KW-1133">Transmembrane helix</keyword>
<keyword evidence="2" id="KW-0472">Membrane</keyword>
<proteinExistence type="predicted"/>
<dbReference type="RefSeq" id="XP_017786548.1">
    <property type="nucleotide sequence ID" value="XM_017931059.1"/>
</dbReference>
<keyword evidence="2" id="KW-0812">Transmembrane</keyword>
<sequence>MYVCVRWFGGLGHITQHTQQAVELRQHLTVASTGSIHKSAQQMNMAFNGFIIIIILVLSGVLNITAGVNKNCGLADKSITNINKKDLFVSRGWGAGGSAYLESPYEPLRKALIRKPKTSSDQGRSRKMKSSQSGRNRQKNNNSNNIFGGAITQLFVSTGWGPNGRK</sequence>
<dbReference type="GeneID" id="108569489"/>
<protein>
    <submittedName>
        <fullName evidence="4">Uncharacterized protein LOC108569489</fullName>
    </submittedName>
</protein>
<dbReference type="Proteomes" id="UP000695000">
    <property type="component" value="Unplaced"/>
</dbReference>
<evidence type="ECO:0000313" key="4">
    <source>
        <dbReference type="RefSeq" id="XP_017786548.1"/>
    </source>
</evidence>
<name>A0ABM1NI98_NICVS</name>
<organism evidence="3 4">
    <name type="scientific">Nicrophorus vespilloides</name>
    <name type="common">Boreal carrion beetle</name>
    <dbReference type="NCBI Taxonomy" id="110193"/>
    <lineage>
        <taxon>Eukaryota</taxon>
        <taxon>Metazoa</taxon>
        <taxon>Ecdysozoa</taxon>
        <taxon>Arthropoda</taxon>
        <taxon>Hexapoda</taxon>
        <taxon>Insecta</taxon>
        <taxon>Pterygota</taxon>
        <taxon>Neoptera</taxon>
        <taxon>Endopterygota</taxon>
        <taxon>Coleoptera</taxon>
        <taxon>Polyphaga</taxon>
        <taxon>Staphyliniformia</taxon>
        <taxon>Silphidae</taxon>
        <taxon>Nicrophorinae</taxon>
        <taxon>Nicrophorus</taxon>
    </lineage>
</organism>